<accession>A0A0E9W7H7</accession>
<sequence length="33" mass="3637">MSTTIQLSQVCQYPQNDTNLKCKPHEGGSAPLF</sequence>
<dbReference type="EMBL" id="GBXM01023032">
    <property type="protein sequence ID" value="JAH85545.1"/>
    <property type="molecule type" value="Transcribed_RNA"/>
</dbReference>
<proteinExistence type="predicted"/>
<name>A0A0E9W7H7_ANGAN</name>
<evidence type="ECO:0000313" key="1">
    <source>
        <dbReference type="EMBL" id="JAH85545.1"/>
    </source>
</evidence>
<protein>
    <submittedName>
        <fullName evidence="1">Uncharacterized protein</fullName>
    </submittedName>
</protein>
<reference evidence="1" key="2">
    <citation type="journal article" date="2015" name="Fish Shellfish Immunol.">
        <title>Early steps in the European eel (Anguilla anguilla)-Vibrio vulnificus interaction in the gills: Role of the RtxA13 toxin.</title>
        <authorList>
            <person name="Callol A."/>
            <person name="Pajuelo D."/>
            <person name="Ebbesson L."/>
            <person name="Teles M."/>
            <person name="MacKenzie S."/>
            <person name="Amaro C."/>
        </authorList>
    </citation>
    <scope>NUCLEOTIDE SEQUENCE</scope>
</reference>
<reference evidence="1" key="1">
    <citation type="submission" date="2014-11" db="EMBL/GenBank/DDBJ databases">
        <authorList>
            <person name="Amaro Gonzalez C."/>
        </authorList>
    </citation>
    <scope>NUCLEOTIDE SEQUENCE</scope>
</reference>
<organism evidence="1">
    <name type="scientific">Anguilla anguilla</name>
    <name type="common">European freshwater eel</name>
    <name type="synonym">Muraena anguilla</name>
    <dbReference type="NCBI Taxonomy" id="7936"/>
    <lineage>
        <taxon>Eukaryota</taxon>
        <taxon>Metazoa</taxon>
        <taxon>Chordata</taxon>
        <taxon>Craniata</taxon>
        <taxon>Vertebrata</taxon>
        <taxon>Euteleostomi</taxon>
        <taxon>Actinopterygii</taxon>
        <taxon>Neopterygii</taxon>
        <taxon>Teleostei</taxon>
        <taxon>Anguilliformes</taxon>
        <taxon>Anguillidae</taxon>
        <taxon>Anguilla</taxon>
    </lineage>
</organism>
<dbReference type="AlphaFoldDB" id="A0A0E9W7H7"/>